<dbReference type="EMBL" id="CP144700">
    <property type="protein sequence ID" value="WVZ23594.1"/>
    <property type="molecule type" value="Genomic_DNA"/>
</dbReference>
<evidence type="ECO:0000313" key="1">
    <source>
        <dbReference type="EMBL" id="WVZ23594.1"/>
    </source>
</evidence>
<dbReference type="Proteomes" id="UP001374535">
    <property type="component" value="Chromosome 1"/>
</dbReference>
<keyword evidence="2" id="KW-1185">Reference proteome</keyword>
<protein>
    <submittedName>
        <fullName evidence="1">Uncharacterized protein</fullName>
    </submittedName>
</protein>
<accession>A0AAQ3P932</accession>
<gene>
    <name evidence="1" type="ORF">V8G54_002138</name>
</gene>
<organism evidence="1 2">
    <name type="scientific">Vigna mungo</name>
    <name type="common">Black gram</name>
    <name type="synonym">Phaseolus mungo</name>
    <dbReference type="NCBI Taxonomy" id="3915"/>
    <lineage>
        <taxon>Eukaryota</taxon>
        <taxon>Viridiplantae</taxon>
        <taxon>Streptophyta</taxon>
        <taxon>Embryophyta</taxon>
        <taxon>Tracheophyta</taxon>
        <taxon>Spermatophyta</taxon>
        <taxon>Magnoliopsida</taxon>
        <taxon>eudicotyledons</taxon>
        <taxon>Gunneridae</taxon>
        <taxon>Pentapetalae</taxon>
        <taxon>rosids</taxon>
        <taxon>fabids</taxon>
        <taxon>Fabales</taxon>
        <taxon>Fabaceae</taxon>
        <taxon>Papilionoideae</taxon>
        <taxon>50 kb inversion clade</taxon>
        <taxon>NPAAA clade</taxon>
        <taxon>indigoferoid/millettioid clade</taxon>
        <taxon>Phaseoleae</taxon>
        <taxon>Vigna</taxon>
    </lineage>
</organism>
<proteinExistence type="predicted"/>
<reference evidence="1 2" key="1">
    <citation type="journal article" date="2023" name="Life. Sci Alliance">
        <title>Evolutionary insights into 3D genome organization and epigenetic landscape of Vigna mungo.</title>
        <authorList>
            <person name="Junaid A."/>
            <person name="Singh B."/>
            <person name="Bhatia S."/>
        </authorList>
    </citation>
    <scope>NUCLEOTIDE SEQUENCE [LARGE SCALE GENOMIC DNA]</scope>
    <source>
        <strain evidence="1">Urdbean</strain>
    </source>
</reference>
<name>A0AAQ3P932_VIGMU</name>
<evidence type="ECO:0000313" key="2">
    <source>
        <dbReference type="Proteomes" id="UP001374535"/>
    </source>
</evidence>
<dbReference type="AlphaFoldDB" id="A0AAQ3P932"/>
<sequence length="200" mass="21868">MVPFLSVLGVGVAFPIPRTDLWCLSRPHSPLGSPSDLTAYYCFGLAIGFGSAIATQPEGVLVGFVFAFPCRFWFEMKAVEASARRRLCVICDEYEGVLRFGCLCVLDASGFLALMVLAVWVASWCKDEEKTNLVRGDGAWTLSSHGGFAYASRVLRSCEENEHGFAMVVVLWHFSMVAMNAKVSDLGKVKDDDECGDNST</sequence>